<dbReference type="InterPro" id="IPR050473">
    <property type="entry name" value="A2M/Complement_sys"/>
</dbReference>
<dbReference type="InterPro" id="IPR008930">
    <property type="entry name" value="Terpenoid_cyclase/PrenylTrfase"/>
</dbReference>
<comment type="caution">
    <text evidence="6">The sequence shown here is derived from an EMBL/GenBank/DDBJ whole genome shotgun (WGS) entry which is preliminary data.</text>
</comment>
<dbReference type="PANTHER" id="PTHR11412:SF81">
    <property type="entry name" value="COMPLEMENT C3"/>
    <property type="match status" value="1"/>
</dbReference>
<reference evidence="6 7" key="1">
    <citation type="submission" date="2019-03" db="EMBL/GenBank/DDBJ databases">
        <title>First draft genome of Liparis tanakae, snailfish: a comprehensive survey of snailfish specific genes.</title>
        <authorList>
            <person name="Kim W."/>
            <person name="Song I."/>
            <person name="Jeong J.-H."/>
            <person name="Kim D."/>
            <person name="Kim S."/>
            <person name="Ryu S."/>
            <person name="Song J.Y."/>
            <person name="Lee S.K."/>
        </authorList>
    </citation>
    <scope>NUCLEOTIDE SEQUENCE [LARGE SCALE GENOMIC DNA]</scope>
    <source>
        <tissue evidence="6">Muscle</tissue>
    </source>
</reference>
<dbReference type="FunFam" id="2.60.40.10:FF:000155">
    <property type="entry name" value="complement C3 isoform X1"/>
    <property type="match status" value="1"/>
</dbReference>
<organism evidence="6 7">
    <name type="scientific">Liparis tanakae</name>
    <name type="common">Tanaka's snailfish</name>
    <dbReference type="NCBI Taxonomy" id="230148"/>
    <lineage>
        <taxon>Eukaryota</taxon>
        <taxon>Metazoa</taxon>
        <taxon>Chordata</taxon>
        <taxon>Craniata</taxon>
        <taxon>Vertebrata</taxon>
        <taxon>Euteleostomi</taxon>
        <taxon>Actinopterygii</taxon>
        <taxon>Neopterygii</taxon>
        <taxon>Teleostei</taxon>
        <taxon>Neoteleostei</taxon>
        <taxon>Acanthomorphata</taxon>
        <taxon>Eupercaria</taxon>
        <taxon>Perciformes</taxon>
        <taxon>Cottioidei</taxon>
        <taxon>Cottales</taxon>
        <taxon>Liparidae</taxon>
        <taxon>Liparis</taxon>
    </lineage>
</organism>
<dbReference type="PANTHER" id="PTHR11412">
    <property type="entry name" value="MACROGLOBULIN / COMPLEMENT"/>
    <property type="match status" value="1"/>
</dbReference>
<dbReference type="Gene3D" id="1.20.91.20">
    <property type="entry name" value="Anaphylotoxins (complement system)"/>
    <property type="match status" value="1"/>
</dbReference>
<evidence type="ECO:0000259" key="5">
    <source>
        <dbReference type="PROSITE" id="PS01178"/>
    </source>
</evidence>
<evidence type="ECO:0000313" key="7">
    <source>
        <dbReference type="Proteomes" id="UP000314294"/>
    </source>
</evidence>
<comment type="subcellular location">
    <subcellularLocation>
        <location evidence="1">Secreted</location>
    </subcellularLocation>
</comment>
<keyword evidence="3" id="KW-1015">Disulfide bond</keyword>
<dbReference type="InterPro" id="IPR001599">
    <property type="entry name" value="Macroglobln_a2"/>
</dbReference>
<dbReference type="Proteomes" id="UP000314294">
    <property type="component" value="Unassembled WGS sequence"/>
</dbReference>
<dbReference type="InterPro" id="IPR000020">
    <property type="entry name" value="Anaphylatoxin/fibulin"/>
</dbReference>
<evidence type="ECO:0000313" key="6">
    <source>
        <dbReference type="EMBL" id="TNN29899.1"/>
    </source>
</evidence>
<evidence type="ECO:0000256" key="3">
    <source>
        <dbReference type="ARBA" id="ARBA00023157"/>
    </source>
</evidence>
<dbReference type="Gene3D" id="2.60.40.10">
    <property type="entry name" value="Immunoglobulins"/>
    <property type="match status" value="1"/>
</dbReference>
<dbReference type="SUPFAM" id="SSF48239">
    <property type="entry name" value="Terpenoid cyclases/Protein prenyltransferases"/>
    <property type="match status" value="1"/>
</dbReference>
<dbReference type="PROSITE" id="PS01177">
    <property type="entry name" value="ANAPHYLATOXIN_1"/>
    <property type="match status" value="1"/>
</dbReference>
<accession>A0A4Z2EM88</accession>
<sequence length="416" mass="46652">MYILTSVSPPQPSLFPESNYKENKLKRECCLDGMRETLLTYTCERRSEYISDGNDCVTAFLHCCKEMKTQRADRKEESLRLASRSVPAPGIGSSEADDEDYMDSDEIVSRTKFPESWLWTDFILPNCSEITPKCKTTSVVNNYALPDSITTWQFTGISLSRTHGICVGDPLEVIVQKDFFIDLRVPYSAVRGEQLEIKAILHNLSPDALTVRVDLMKEEHVCSAAFKRKKYRQEVDIKGESTRSVPFVVIPMKEGHFKIEVKAAVKDSAMHDGIIKTLLVVPEGVLVTSPLTISLNPSADGVDGEQVVTINSGIPRKDLVPNTWSITQISVTGYQNELVYRKGDGSYSVFTHRPSSTWLTAYVTKVFAMANSLVTVKSEHICDSVKFLNLHTQQPDGVFKEIGAILHREMTVRELV</sequence>
<dbReference type="SMART" id="SM01360">
    <property type="entry name" value="A2M"/>
    <property type="match status" value="1"/>
</dbReference>
<feature type="domain" description="Anaphylatoxin-like" evidence="5">
    <location>
        <begin position="29"/>
        <end position="64"/>
    </location>
</feature>
<evidence type="ECO:0000256" key="4">
    <source>
        <dbReference type="SAM" id="MobiDB-lite"/>
    </source>
</evidence>
<evidence type="ECO:0000256" key="1">
    <source>
        <dbReference type="ARBA" id="ARBA00004613"/>
    </source>
</evidence>
<evidence type="ECO:0000256" key="2">
    <source>
        <dbReference type="ARBA" id="ARBA00022525"/>
    </source>
</evidence>
<keyword evidence="7" id="KW-1185">Reference proteome</keyword>
<protein>
    <submittedName>
        <fullName evidence="6">Complement C3</fullName>
    </submittedName>
</protein>
<name>A0A4Z2EM88_9TELE</name>
<dbReference type="GO" id="GO:0004866">
    <property type="term" value="F:endopeptidase inhibitor activity"/>
    <property type="evidence" value="ECO:0007669"/>
    <property type="project" value="InterPro"/>
</dbReference>
<dbReference type="Pfam" id="PF07678">
    <property type="entry name" value="TED_complement"/>
    <property type="match status" value="1"/>
</dbReference>
<dbReference type="OrthoDB" id="8872294at2759"/>
<dbReference type="InterPro" id="IPR018081">
    <property type="entry name" value="Anaphylatoxin_comp_syst"/>
</dbReference>
<dbReference type="CDD" id="cd00017">
    <property type="entry name" value="ANATO"/>
    <property type="match status" value="1"/>
</dbReference>
<dbReference type="Gene3D" id="1.50.10.20">
    <property type="match status" value="1"/>
</dbReference>
<keyword evidence="2" id="KW-0964">Secreted</keyword>
<dbReference type="PROSITE" id="PS01178">
    <property type="entry name" value="ANAPHYLATOXIN_2"/>
    <property type="match status" value="1"/>
</dbReference>
<dbReference type="SMART" id="SM00104">
    <property type="entry name" value="ANATO"/>
    <property type="match status" value="1"/>
</dbReference>
<dbReference type="InterPro" id="IPR011626">
    <property type="entry name" value="Alpha-macroglobulin_TED"/>
</dbReference>
<dbReference type="EMBL" id="SRLO01005058">
    <property type="protein sequence ID" value="TNN29899.1"/>
    <property type="molecule type" value="Genomic_DNA"/>
</dbReference>
<dbReference type="InterPro" id="IPR013783">
    <property type="entry name" value="Ig-like_fold"/>
</dbReference>
<dbReference type="Gene3D" id="2.20.130.20">
    <property type="match status" value="1"/>
</dbReference>
<gene>
    <name evidence="6" type="primary">c3_3</name>
    <name evidence="6" type="ORF">EYF80_059951</name>
</gene>
<feature type="region of interest" description="Disordered" evidence="4">
    <location>
        <begin position="75"/>
        <end position="101"/>
    </location>
</feature>
<dbReference type="AlphaFoldDB" id="A0A4Z2EM88"/>
<dbReference type="GO" id="GO:0005615">
    <property type="term" value="C:extracellular space"/>
    <property type="evidence" value="ECO:0007669"/>
    <property type="project" value="InterPro"/>
</dbReference>
<dbReference type="Pfam" id="PF00207">
    <property type="entry name" value="A2M"/>
    <property type="match status" value="1"/>
</dbReference>
<dbReference type="Pfam" id="PF01821">
    <property type="entry name" value="ANATO"/>
    <property type="match status" value="1"/>
</dbReference>
<proteinExistence type="predicted"/>
<dbReference type="SUPFAM" id="SSF47686">
    <property type="entry name" value="Anaphylotoxins (complement system)"/>
    <property type="match status" value="1"/>
</dbReference>